<feature type="binding site" evidence="7">
    <location>
        <position position="200"/>
    </location>
    <ligand>
        <name>substrate</name>
    </ligand>
</feature>
<name>A0ABY5BSA6_9LACO</name>
<dbReference type="EC" id="4.1.1.23" evidence="7"/>
<comment type="catalytic activity">
    <reaction evidence="6 7 8">
        <text>orotidine 5'-phosphate + H(+) = UMP + CO2</text>
        <dbReference type="Rhea" id="RHEA:11596"/>
        <dbReference type="ChEBI" id="CHEBI:15378"/>
        <dbReference type="ChEBI" id="CHEBI:16526"/>
        <dbReference type="ChEBI" id="CHEBI:57538"/>
        <dbReference type="ChEBI" id="CHEBI:57865"/>
        <dbReference type="EC" id="4.1.1.23"/>
    </reaction>
</comment>
<evidence type="ECO:0000313" key="10">
    <source>
        <dbReference type="EMBL" id="USS87998.1"/>
    </source>
</evidence>
<dbReference type="EMBL" id="CP097118">
    <property type="protein sequence ID" value="USS87998.1"/>
    <property type="molecule type" value="Genomic_DNA"/>
</dbReference>
<reference evidence="10" key="1">
    <citation type="submission" date="2022-05" db="EMBL/GenBank/DDBJ databases">
        <authorList>
            <person name="Oliphant S.A."/>
            <person name="Watson-Haigh N.S."/>
            <person name="Sumby K.M."/>
            <person name="Gardner J.M."/>
            <person name="Jiranek V."/>
        </authorList>
    </citation>
    <scope>NUCLEOTIDE SEQUENCE</scope>
    <source>
        <strain evidence="10">KI11_C11</strain>
    </source>
</reference>
<keyword evidence="3 7" id="KW-0210">Decarboxylase</keyword>
<accession>A0ABY5BSA6</accession>
<feature type="binding site" evidence="7">
    <location>
        <position position="220"/>
    </location>
    <ligand>
        <name>substrate</name>
    </ligand>
</feature>
<sequence length="243" mass="26295">MTNSQPKHPLMIALDFQTQAEVETFLKQFPHPEQLTVKIGMELFYRYGPAVVKAIQQLGCAIFLDLKLFDIPNTVERALSQLGELGVNYVTIHTLGGATMIQAAKRGLTTGAKRARAAVPHLLGVTELTSISPAGLQNEQNCRLDMTDQVVSLAHLAQQAGCDGVITSALELPALVDQVGVDFEYVVPGIRLQSDAAGDQQRVATPQTARHDGATAIVVGRPINQSPEPGPAYDRYLKAWSKQ</sequence>
<dbReference type="NCBIfam" id="TIGR01740">
    <property type="entry name" value="pyrF"/>
    <property type="match status" value="1"/>
</dbReference>
<evidence type="ECO:0000256" key="3">
    <source>
        <dbReference type="ARBA" id="ARBA00022793"/>
    </source>
</evidence>
<dbReference type="PANTHER" id="PTHR32119">
    <property type="entry name" value="OROTIDINE 5'-PHOSPHATE DECARBOXYLASE"/>
    <property type="match status" value="1"/>
</dbReference>
<feature type="binding site" evidence="7">
    <location>
        <position position="38"/>
    </location>
    <ligand>
        <name>substrate</name>
    </ligand>
</feature>
<feature type="active site" description="Proton donor" evidence="7">
    <location>
        <position position="67"/>
    </location>
</feature>
<dbReference type="SMART" id="SM00934">
    <property type="entry name" value="OMPdecase"/>
    <property type="match status" value="1"/>
</dbReference>
<keyword evidence="11" id="KW-1185">Reference proteome</keyword>
<comment type="subunit">
    <text evidence="7">Homodimer.</text>
</comment>
<comment type="similarity">
    <text evidence="7">Belongs to the OMP decarboxylase family. Type 1 subfamily.</text>
</comment>
<feature type="binding site" evidence="7">
    <location>
        <position position="15"/>
    </location>
    <ligand>
        <name>substrate</name>
    </ligand>
</feature>
<dbReference type="InterPro" id="IPR001754">
    <property type="entry name" value="OMPdeCOase_dom"/>
</dbReference>
<evidence type="ECO:0000256" key="6">
    <source>
        <dbReference type="ARBA" id="ARBA00049157"/>
    </source>
</evidence>
<evidence type="ECO:0000313" key="11">
    <source>
        <dbReference type="Proteomes" id="UP001057025"/>
    </source>
</evidence>
<proteinExistence type="inferred from homology"/>
<evidence type="ECO:0000259" key="9">
    <source>
        <dbReference type="SMART" id="SM00934"/>
    </source>
</evidence>
<dbReference type="InterPro" id="IPR013785">
    <property type="entry name" value="Aldolase_TIM"/>
</dbReference>
<feature type="binding site" evidence="7">
    <location>
        <position position="191"/>
    </location>
    <ligand>
        <name>substrate</name>
    </ligand>
</feature>
<feature type="binding site" evidence="7">
    <location>
        <position position="129"/>
    </location>
    <ligand>
        <name>substrate</name>
    </ligand>
</feature>
<evidence type="ECO:0000256" key="5">
    <source>
        <dbReference type="ARBA" id="ARBA00023239"/>
    </source>
</evidence>
<dbReference type="Pfam" id="PF00215">
    <property type="entry name" value="OMPdecase"/>
    <property type="match status" value="1"/>
</dbReference>
<dbReference type="RefSeq" id="WP_252797287.1">
    <property type="nucleotide sequence ID" value="NZ_CP097118.1"/>
</dbReference>
<keyword evidence="5 7" id="KW-0456">Lyase</keyword>
<evidence type="ECO:0000256" key="7">
    <source>
        <dbReference type="HAMAP-Rule" id="MF_01200"/>
    </source>
</evidence>
<evidence type="ECO:0000256" key="8">
    <source>
        <dbReference type="RuleBase" id="RU000512"/>
    </source>
</evidence>
<evidence type="ECO:0000256" key="1">
    <source>
        <dbReference type="ARBA" id="ARBA00002356"/>
    </source>
</evidence>
<feature type="binding site" evidence="7">
    <location>
        <position position="221"/>
    </location>
    <ligand>
        <name>substrate</name>
    </ligand>
</feature>
<evidence type="ECO:0000256" key="4">
    <source>
        <dbReference type="ARBA" id="ARBA00022975"/>
    </source>
</evidence>
<evidence type="ECO:0000256" key="2">
    <source>
        <dbReference type="ARBA" id="ARBA00004861"/>
    </source>
</evidence>
<dbReference type="GO" id="GO:0004590">
    <property type="term" value="F:orotidine-5'-phosphate decarboxylase activity"/>
    <property type="evidence" value="ECO:0007669"/>
    <property type="project" value="UniProtKB-EC"/>
</dbReference>
<dbReference type="InterPro" id="IPR047596">
    <property type="entry name" value="OMPdecase_bac"/>
</dbReference>
<dbReference type="PANTHER" id="PTHR32119:SF2">
    <property type="entry name" value="OROTIDINE 5'-PHOSPHATE DECARBOXYLASE"/>
    <property type="match status" value="1"/>
</dbReference>
<dbReference type="InterPro" id="IPR014732">
    <property type="entry name" value="OMPdecase"/>
</dbReference>
<dbReference type="Gene3D" id="3.20.20.70">
    <property type="entry name" value="Aldolase class I"/>
    <property type="match status" value="1"/>
</dbReference>
<comment type="pathway">
    <text evidence="2 7 8">Pyrimidine metabolism; UMP biosynthesis via de novo pathway; UMP from orotate: step 2/2.</text>
</comment>
<dbReference type="CDD" id="cd04725">
    <property type="entry name" value="OMP_decarboxylase_like"/>
    <property type="match status" value="1"/>
</dbReference>
<dbReference type="InterPro" id="IPR018089">
    <property type="entry name" value="OMPdecase_AS"/>
</dbReference>
<comment type="function">
    <text evidence="1 7">Catalyzes the decarboxylation of orotidine 5'-monophosphate (OMP) to uridine 5'-monophosphate (UMP).</text>
</comment>
<gene>
    <name evidence="7 10" type="primary">pyrF</name>
    <name evidence="10" type="ORF">M3M39_00480</name>
</gene>
<dbReference type="InterPro" id="IPR011060">
    <property type="entry name" value="RibuloseP-bd_barrel"/>
</dbReference>
<dbReference type="SUPFAM" id="SSF51366">
    <property type="entry name" value="Ribulose-phoshate binding barrel"/>
    <property type="match status" value="1"/>
</dbReference>
<organism evidence="10 11">
    <name type="scientific">Fructilactobacillus hinvesii</name>
    <dbReference type="NCBI Taxonomy" id="2940300"/>
    <lineage>
        <taxon>Bacteria</taxon>
        <taxon>Bacillati</taxon>
        <taxon>Bacillota</taxon>
        <taxon>Bacilli</taxon>
        <taxon>Lactobacillales</taxon>
        <taxon>Lactobacillaceae</taxon>
        <taxon>Fructilactobacillus</taxon>
    </lineage>
</organism>
<keyword evidence="4 7" id="KW-0665">Pyrimidine biosynthesis</keyword>
<feature type="domain" description="Orotidine 5'-phosphate decarboxylase" evidence="9">
    <location>
        <begin position="9"/>
        <end position="236"/>
    </location>
</feature>
<dbReference type="HAMAP" id="MF_01200_B">
    <property type="entry name" value="OMPdecase_type1_B"/>
    <property type="match status" value="1"/>
</dbReference>
<dbReference type="Proteomes" id="UP001057025">
    <property type="component" value="Chromosome"/>
</dbReference>
<feature type="binding site" evidence="7">
    <location>
        <begin position="65"/>
        <end position="74"/>
    </location>
    <ligand>
        <name>substrate</name>
    </ligand>
</feature>
<dbReference type="NCBIfam" id="NF001273">
    <property type="entry name" value="PRK00230.1"/>
    <property type="match status" value="1"/>
</dbReference>
<dbReference type="PROSITE" id="PS00156">
    <property type="entry name" value="OMPDECASE"/>
    <property type="match status" value="1"/>
</dbReference>
<protein>
    <recommendedName>
        <fullName evidence="7">Orotidine 5'-phosphate decarboxylase</fullName>
        <ecNumber evidence="7">4.1.1.23</ecNumber>
    </recommendedName>
    <alternativeName>
        <fullName evidence="7">OMP decarboxylase</fullName>
        <shortName evidence="7">OMPDCase</shortName>
        <shortName evidence="7">OMPdecase</shortName>
    </alternativeName>
</protein>